<protein>
    <submittedName>
        <fullName evidence="1">Uncharacterized protein</fullName>
    </submittedName>
</protein>
<dbReference type="AlphaFoldDB" id="A0AAV8Q4Z1"/>
<accession>A0AAV8Q4Z1</accession>
<name>A0AAV8Q4Z1_ENSVE</name>
<dbReference type="EMBL" id="JAQQAF010000008">
    <property type="protein sequence ID" value="KAJ8465358.1"/>
    <property type="molecule type" value="Genomic_DNA"/>
</dbReference>
<keyword evidence="2" id="KW-1185">Reference proteome</keyword>
<proteinExistence type="predicted"/>
<dbReference type="Proteomes" id="UP001222027">
    <property type="component" value="Unassembled WGS sequence"/>
</dbReference>
<evidence type="ECO:0000313" key="1">
    <source>
        <dbReference type="EMBL" id="KAJ8465358.1"/>
    </source>
</evidence>
<reference evidence="1 2" key="1">
    <citation type="submission" date="2022-12" db="EMBL/GenBank/DDBJ databases">
        <title>Chromosome-scale assembly of the Ensete ventricosum genome.</title>
        <authorList>
            <person name="Dussert Y."/>
            <person name="Stocks J."/>
            <person name="Wendawek A."/>
            <person name="Woldeyes F."/>
            <person name="Nichols R.A."/>
            <person name="Borrell J.S."/>
        </authorList>
    </citation>
    <scope>NUCLEOTIDE SEQUENCE [LARGE SCALE GENOMIC DNA]</scope>
    <source>
        <strain evidence="2">cv. Maze</strain>
        <tissue evidence="1">Seeds</tissue>
    </source>
</reference>
<organism evidence="1 2">
    <name type="scientific">Ensete ventricosum</name>
    <name type="common">Abyssinian banana</name>
    <name type="synonym">Musa ensete</name>
    <dbReference type="NCBI Taxonomy" id="4639"/>
    <lineage>
        <taxon>Eukaryota</taxon>
        <taxon>Viridiplantae</taxon>
        <taxon>Streptophyta</taxon>
        <taxon>Embryophyta</taxon>
        <taxon>Tracheophyta</taxon>
        <taxon>Spermatophyta</taxon>
        <taxon>Magnoliopsida</taxon>
        <taxon>Liliopsida</taxon>
        <taxon>Zingiberales</taxon>
        <taxon>Musaceae</taxon>
        <taxon>Ensete</taxon>
    </lineage>
</organism>
<gene>
    <name evidence="1" type="ORF">OPV22_027910</name>
</gene>
<sequence length="78" mass="8827">MSWLEKPEDVATAAGQHSRQFGARCFRGVKLAFNRAAGVTRVTRACEPWAKNHREAVLLRFPQSLCCHEDIVARRTNC</sequence>
<comment type="caution">
    <text evidence="1">The sequence shown here is derived from an EMBL/GenBank/DDBJ whole genome shotgun (WGS) entry which is preliminary data.</text>
</comment>
<evidence type="ECO:0000313" key="2">
    <source>
        <dbReference type="Proteomes" id="UP001222027"/>
    </source>
</evidence>